<protein>
    <recommendedName>
        <fullName evidence="4">CN hydrolase domain-containing protein</fullName>
    </recommendedName>
</protein>
<keyword evidence="3" id="KW-1185">Reference proteome</keyword>
<dbReference type="GO" id="GO:0016787">
    <property type="term" value="F:hydrolase activity"/>
    <property type="evidence" value="ECO:0007669"/>
    <property type="project" value="UniProtKB-KW"/>
</dbReference>
<dbReference type="PANTHER" id="PTHR46044:SF14">
    <property type="entry name" value="ARYLACETONITRILASE"/>
    <property type="match status" value="1"/>
</dbReference>
<sequence>MTRAYATQAQSFYLFSCNVCSKYNQVLPDVATTQQFDKGSSLGAVFAPDGSKITESVSDDFDGVTIAELDMDAIISQKNLVDVVGHYSRPDLLSLTHNNPNDEHVIKK</sequence>
<dbReference type="EMBL" id="BTFZ01000001">
    <property type="protein sequence ID" value="GMM33236.1"/>
    <property type="molecule type" value="Genomic_DNA"/>
</dbReference>
<comment type="caution">
    <text evidence="2">The sequence shown here is derived from an EMBL/GenBank/DDBJ whole genome shotgun (WGS) entry which is preliminary data.</text>
</comment>
<evidence type="ECO:0000313" key="3">
    <source>
        <dbReference type="Proteomes" id="UP001360560"/>
    </source>
</evidence>
<reference evidence="2 3" key="1">
    <citation type="journal article" date="2023" name="Elife">
        <title>Identification of key yeast species and microbe-microbe interactions impacting larval growth of Drosophila in the wild.</title>
        <authorList>
            <person name="Mure A."/>
            <person name="Sugiura Y."/>
            <person name="Maeda R."/>
            <person name="Honda K."/>
            <person name="Sakurai N."/>
            <person name="Takahashi Y."/>
            <person name="Watada M."/>
            <person name="Katoh T."/>
            <person name="Gotoh A."/>
            <person name="Gotoh Y."/>
            <person name="Taniguchi I."/>
            <person name="Nakamura K."/>
            <person name="Hayashi T."/>
            <person name="Katayama T."/>
            <person name="Uemura T."/>
            <person name="Hattori Y."/>
        </authorList>
    </citation>
    <scope>NUCLEOTIDE SEQUENCE [LARGE SCALE GENOMIC DNA]</scope>
    <source>
        <strain evidence="2 3">SC-9</strain>
    </source>
</reference>
<dbReference type="PANTHER" id="PTHR46044">
    <property type="entry name" value="NITRILASE"/>
    <property type="match status" value="1"/>
</dbReference>
<dbReference type="Proteomes" id="UP001360560">
    <property type="component" value="Unassembled WGS sequence"/>
</dbReference>
<proteinExistence type="predicted"/>
<dbReference type="Gene3D" id="3.60.110.10">
    <property type="entry name" value="Carbon-nitrogen hydrolase"/>
    <property type="match status" value="1"/>
</dbReference>
<dbReference type="AlphaFoldDB" id="A0AAV5QF10"/>
<dbReference type="InterPro" id="IPR044149">
    <property type="entry name" value="Nitrilases_CHs"/>
</dbReference>
<organism evidence="2 3">
    <name type="scientific">Saccharomycopsis crataegensis</name>
    <dbReference type="NCBI Taxonomy" id="43959"/>
    <lineage>
        <taxon>Eukaryota</taxon>
        <taxon>Fungi</taxon>
        <taxon>Dikarya</taxon>
        <taxon>Ascomycota</taxon>
        <taxon>Saccharomycotina</taxon>
        <taxon>Saccharomycetes</taxon>
        <taxon>Saccharomycopsidaceae</taxon>
        <taxon>Saccharomycopsis</taxon>
    </lineage>
</organism>
<evidence type="ECO:0000256" key="1">
    <source>
        <dbReference type="ARBA" id="ARBA00022801"/>
    </source>
</evidence>
<dbReference type="InterPro" id="IPR036526">
    <property type="entry name" value="C-N_Hydrolase_sf"/>
</dbReference>
<evidence type="ECO:0000313" key="2">
    <source>
        <dbReference type="EMBL" id="GMM33236.1"/>
    </source>
</evidence>
<dbReference type="SUPFAM" id="SSF56317">
    <property type="entry name" value="Carbon-nitrogen hydrolase"/>
    <property type="match status" value="1"/>
</dbReference>
<keyword evidence="1" id="KW-0378">Hydrolase</keyword>
<evidence type="ECO:0008006" key="4">
    <source>
        <dbReference type="Google" id="ProtNLM"/>
    </source>
</evidence>
<accession>A0AAV5QF10</accession>
<gene>
    <name evidence="2" type="ORF">DASC09_005610</name>
</gene>
<name>A0AAV5QF10_9ASCO</name>
<dbReference type="RefSeq" id="XP_064850236.1">
    <property type="nucleotide sequence ID" value="XM_064994164.1"/>
</dbReference>
<dbReference type="GeneID" id="90071215"/>